<gene>
    <name evidence="2" type="ORF">K437DRAFT_7238</name>
</gene>
<protein>
    <submittedName>
        <fullName evidence="2">Uncharacterized protein</fullName>
    </submittedName>
</protein>
<name>A0A066WIV8_TILAU</name>
<proteinExistence type="predicted"/>
<reference evidence="2 3" key="1">
    <citation type="submission" date="2014-05" db="EMBL/GenBank/DDBJ databases">
        <title>Draft genome sequence of a rare smut relative, Tilletiaria anomala UBC 951.</title>
        <authorList>
            <consortium name="DOE Joint Genome Institute"/>
            <person name="Toome M."/>
            <person name="Kuo A."/>
            <person name="Henrissat B."/>
            <person name="Lipzen A."/>
            <person name="Tritt A."/>
            <person name="Yoshinaga Y."/>
            <person name="Zane M."/>
            <person name="Barry K."/>
            <person name="Grigoriev I.V."/>
            <person name="Spatafora J.W."/>
            <person name="Aimea M.C."/>
        </authorList>
    </citation>
    <scope>NUCLEOTIDE SEQUENCE [LARGE SCALE GENOMIC DNA]</scope>
    <source>
        <strain evidence="2 3">UBC 951</strain>
    </source>
</reference>
<keyword evidence="1" id="KW-0812">Transmembrane</keyword>
<keyword evidence="1" id="KW-0472">Membrane</keyword>
<evidence type="ECO:0000313" key="2">
    <source>
        <dbReference type="EMBL" id="KDN52483.1"/>
    </source>
</evidence>
<feature type="transmembrane region" description="Helical" evidence="1">
    <location>
        <begin position="6"/>
        <end position="27"/>
    </location>
</feature>
<dbReference type="EMBL" id="JMSN01000010">
    <property type="protein sequence ID" value="KDN52483.1"/>
    <property type="molecule type" value="Genomic_DNA"/>
</dbReference>
<accession>A0A066WIV8</accession>
<dbReference type="Proteomes" id="UP000027361">
    <property type="component" value="Unassembled WGS sequence"/>
</dbReference>
<keyword evidence="1" id="KW-1133">Transmembrane helix</keyword>
<dbReference type="AlphaFoldDB" id="A0A066WIV8"/>
<sequence>MPCLPIMRTALVPIFAVHMFIIHAFTVDQYSLSRTSRCWLTECALRLSSARLLWRAFAPWNPQACEHKAPEIADQSVYQMLACVCPRCIPKDTQSKTRTLFSARKKN</sequence>
<dbReference type="RefSeq" id="XP_013245253.1">
    <property type="nucleotide sequence ID" value="XM_013389799.1"/>
</dbReference>
<dbReference type="GeneID" id="25267754"/>
<dbReference type="InParanoid" id="A0A066WIV8"/>
<evidence type="ECO:0000313" key="3">
    <source>
        <dbReference type="Proteomes" id="UP000027361"/>
    </source>
</evidence>
<evidence type="ECO:0000256" key="1">
    <source>
        <dbReference type="SAM" id="Phobius"/>
    </source>
</evidence>
<comment type="caution">
    <text evidence="2">The sequence shown here is derived from an EMBL/GenBank/DDBJ whole genome shotgun (WGS) entry which is preliminary data.</text>
</comment>
<organism evidence="2 3">
    <name type="scientific">Tilletiaria anomala (strain ATCC 24038 / CBS 436.72 / UBC 951)</name>
    <dbReference type="NCBI Taxonomy" id="1037660"/>
    <lineage>
        <taxon>Eukaryota</taxon>
        <taxon>Fungi</taxon>
        <taxon>Dikarya</taxon>
        <taxon>Basidiomycota</taxon>
        <taxon>Ustilaginomycotina</taxon>
        <taxon>Exobasidiomycetes</taxon>
        <taxon>Georgefischeriales</taxon>
        <taxon>Tilletiariaceae</taxon>
        <taxon>Tilletiaria</taxon>
    </lineage>
</organism>
<keyword evidence="3" id="KW-1185">Reference proteome</keyword>
<dbReference type="HOGENOM" id="CLU_2211787_0_0_1"/>